<evidence type="ECO:0000313" key="3">
    <source>
        <dbReference type="Proteomes" id="UP000091979"/>
    </source>
</evidence>
<sequence>MDLYEAIMAFLFLIPTALFFFIILSSICLRVAGVSLQEKATMFFLKAYGWTGKGTVVYSSRLGRWGNGVLFTIIYGSVIILQLGLVLGGPTLLNVCLFIVSCIVSFCSFGLFAGSYYSGVACDEEGLILSPLVPASGVRLPNNEKKLLRITSLGTFSMVYCPQWEEGRTVMVSKKQLEHLINAY</sequence>
<evidence type="ECO:0000313" key="2">
    <source>
        <dbReference type="EMBL" id="OBQ46321.1"/>
    </source>
</evidence>
<feature type="transmembrane region" description="Helical" evidence="1">
    <location>
        <begin position="92"/>
        <end position="113"/>
    </location>
</feature>
<organism evidence="2 3">
    <name type="scientific">Halodesulfovibrio spirochaetisodalis</name>
    <dbReference type="NCBI Taxonomy" id="1560234"/>
    <lineage>
        <taxon>Bacteria</taxon>
        <taxon>Pseudomonadati</taxon>
        <taxon>Thermodesulfobacteriota</taxon>
        <taxon>Desulfovibrionia</taxon>
        <taxon>Desulfovibrionales</taxon>
        <taxon>Desulfovibrionaceae</taxon>
        <taxon>Halodesulfovibrio</taxon>
    </lineage>
</organism>
<dbReference type="EMBL" id="JXMS01000026">
    <property type="protein sequence ID" value="OBQ46321.1"/>
    <property type="molecule type" value="Genomic_DNA"/>
</dbReference>
<dbReference type="AlphaFoldDB" id="A0A1B7XAB1"/>
<comment type="caution">
    <text evidence="2">The sequence shown here is derived from an EMBL/GenBank/DDBJ whole genome shotgun (WGS) entry which is preliminary data.</text>
</comment>
<feature type="transmembrane region" description="Helical" evidence="1">
    <location>
        <begin position="68"/>
        <end position="86"/>
    </location>
</feature>
<keyword evidence="1" id="KW-0812">Transmembrane</keyword>
<dbReference type="RefSeq" id="WP_066856998.1">
    <property type="nucleotide sequence ID" value="NZ_JXMS01000026.1"/>
</dbReference>
<keyword evidence="3" id="KW-1185">Reference proteome</keyword>
<keyword evidence="1" id="KW-0472">Membrane</keyword>
<dbReference type="Proteomes" id="UP000091979">
    <property type="component" value="Unassembled WGS sequence"/>
</dbReference>
<proteinExistence type="predicted"/>
<accession>A0A1B7XAB1</accession>
<reference evidence="2 3" key="1">
    <citation type="submission" date="2015-01" db="EMBL/GenBank/DDBJ databases">
        <title>Desulfovibrio sp. JC271 draft genome sequence.</title>
        <authorList>
            <person name="Shivani Y."/>
            <person name="Subhash Y."/>
            <person name="Sasikala C."/>
            <person name="Ramana C.V."/>
        </authorList>
    </citation>
    <scope>NUCLEOTIDE SEQUENCE [LARGE SCALE GENOMIC DNA]</scope>
    <source>
        <strain evidence="2 3">JC271</strain>
    </source>
</reference>
<dbReference type="OrthoDB" id="9788113at2"/>
<dbReference type="PATRIC" id="fig|1560234.3.peg.1705"/>
<protein>
    <submittedName>
        <fullName evidence="2">Uncharacterized protein</fullName>
    </submittedName>
</protein>
<gene>
    <name evidence="2" type="ORF">SP90_12970</name>
</gene>
<name>A0A1B7XAB1_9BACT</name>
<keyword evidence="1" id="KW-1133">Transmembrane helix</keyword>
<evidence type="ECO:0000256" key="1">
    <source>
        <dbReference type="SAM" id="Phobius"/>
    </source>
</evidence>
<feature type="transmembrane region" description="Helical" evidence="1">
    <location>
        <begin position="6"/>
        <end position="32"/>
    </location>
</feature>